<dbReference type="InterPro" id="IPR052905">
    <property type="entry name" value="LD-transpeptidase_YkuD-like"/>
</dbReference>
<dbReference type="InterPro" id="IPR036365">
    <property type="entry name" value="PGBD-like_sf"/>
</dbReference>
<evidence type="ECO:0000313" key="9">
    <source>
        <dbReference type="EMBL" id="AWV91064.1"/>
    </source>
</evidence>
<dbReference type="Proteomes" id="UP000249799">
    <property type="component" value="Chromosome"/>
</dbReference>
<dbReference type="GO" id="GO:0071555">
    <property type="term" value="P:cell wall organization"/>
    <property type="evidence" value="ECO:0007669"/>
    <property type="project" value="UniProtKB-KW"/>
</dbReference>
<keyword evidence="3" id="KW-0133">Cell shape</keyword>
<dbReference type="InterPro" id="IPR005490">
    <property type="entry name" value="LD_TPept_cat_dom"/>
</dbReference>
<dbReference type="SUPFAM" id="SSF47090">
    <property type="entry name" value="PGBD-like"/>
    <property type="match status" value="1"/>
</dbReference>
<evidence type="ECO:0000259" key="7">
    <source>
        <dbReference type="Pfam" id="PF01471"/>
    </source>
</evidence>
<gene>
    <name evidence="9" type="ORF">DN745_17695</name>
</gene>
<feature type="domain" description="Peptidoglycan binding-like" evidence="7">
    <location>
        <begin position="368"/>
        <end position="417"/>
    </location>
</feature>
<comment type="pathway">
    <text evidence="1">Cell wall biogenesis; peptidoglycan biosynthesis.</text>
</comment>
<dbReference type="GO" id="GO:0016740">
    <property type="term" value="F:transferase activity"/>
    <property type="evidence" value="ECO:0007669"/>
    <property type="project" value="UniProtKB-KW"/>
</dbReference>
<organism evidence="9 10">
    <name type="scientific">Bradymonas sediminis</name>
    <dbReference type="NCBI Taxonomy" id="1548548"/>
    <lineage>
        <taxon>Bacteria</taxon>
        <taxon>Deltaproteobacteria</taxon>
        <taxon>Bradymonadales</taxon>
        <taxon>Bradymonadaceae</taxon>
        <taxon>Bradymonas</taxon>
    </lineage>
</organism>
<evidence type="ECO:0000256" key="2">
    <source>
        <dbReference type="ARBA" id="ARBA00022679"/>
    </source>
</evidence>
<dbReference type="CDD" id="cd16913">
    <property type="entry name" value="YkuD_like"/>
    <property type="match status" value="2"/>
</dbReference>
<keyword evidence="4" id="KW-0573">Peptidoglycan synthesis</keyword>
<accession>A0A2Z4FQV5</accession>
<dbReference type="PROSITE" id="PS51257">
    <property type="entry name" value="PROKAR_LIPOPROTEIN"/>
    <property type="match status" value="1"/>
</dbReference>
<evidence type="ECO:0000259" key="8">
    <source>
        <dbReference type="Pfam" id="PF03734"/>
    </source>
</evidence>
<dbReference type="RefSeq" id="WP_111336972.1">
    <property type="nucleotide sequence ID" value="NZ_CP030032.1"/>
</dbReference>
<keyword evidence="10" id="KW-1185">Reference proteome</keyword>
<dbReference type="Pfam" id="PF03734">
    <property type="entry name" value="YkuD"/>
    <property type="match status" value="2"/>
</dbReference>
<sequence length="817" mass="92563">MNRRLDTRPFAGHFLYCLLIGATLSLGVGCEEDTTIPVEQAEPFVAEWSKSVEKTLREMAVAPAGKQSFKQRLEKARAADEKRTQRDHAPYDLFVDEVYKEREYEFAFVGTDGLTERGEAVWDVLKVVDEQAVDPKPYALQEIEAKLVELAEANERFKELASFETSEAERAEALKWVDSQQADAFELNAESYEKLTQTVLESDSAARMKERLAEYETVSKGMAEIEAQIEQLLARDLVRYAAEMKHFRIRDVFIHRKNFDRYNTANIDERRPLKGKAAWEAQSVWRKAGLITDTIAEKHETEILYERTRQTLRDALTGDAALAMADLLPAQPQYAKLRKEYLRYRSIVENGGWEKVEPANGLRKGQSSATVAKLKKRLQIEGYYPADAAVDTKFDDALEAAITDYQKTHQMQVNGKPHKGFWGSLNISAKRRMEQIALNMERWRASNVRHSDRIYVFINIPDFTAEVWDKQQREMRFGVVVGNNDMALDEESNKRVHVNQTPVMSAYIDRVIYNPYWNVTPRIRADEILPKVRASVEASYQAKIRRMVETKAPKASSGASILGNLGAAPGAANEMMGTLTNTVTQAGQAQPATNQPDSGAAAQPKPTPAPAGKKAEAYWRKSGKQVVFDVAALKQLVGESAGGEEGASPLKSNFFYLDPATGTVDVSVTDKDHIPAWYADNEYEVMYPGNLRWEYVRMLPGVKNALGKVKVIFPNMQDIYLHDTPAKSLFRQDIRSFSHGCIRMEDPLGFAEYLIRQDGLWDTYNVPKILSEETFEAIFFQRQIPVHIDYFTTRVDDNGRANFLADIYKKDRFDDAG</sequence>
<dbReference type="InterPro" id="IPR038063">
    <property type="entry name" value="Transpep_catalytic_dom"/>
</dbReference>
<dbReference type="Gene3D" id="1.10.101.10">
    <property type="entry name" value="PGBD-like superfamily/PGBD"/>
    <property type="match status" value="1"/>
</dbReference>
<evidence type="ECO:0000313" key="10">
    <source>
        <dbReference type="Proteomes" id="UP000249799"/>
    </source>
</evidence>
<proteinExistence type="predicted"/>
<protein>
    <submittedName>
        <fullName evidence="9">Uncharacterized protein</fullName>
    </submittedName>
</protein>
<dbReference type="OrthoDB" id="9778545at2"/>
<dbReference type="UniPathway" id="UPA00219"/>
<name>A0A2Z4FQV5_9DELT</name>
<dbReference type="InterPro" id="IPR036366">
    <property type="entry name" value="PGBDSf"/>
</dbReference>
<dbReference type="SUPFAM" id="SSF141523">
    <property type="entry name" value="L,D-transpeptidase catalytic domain-like"/>
    <property type="match status" value="1"/>
</dbReference>
<evidence type="ECO:0000256" key="1">
    <source>
        <dbReference type="ARBA" id="ARBA00004752"/>
    </source>
</evidence>
<dbReference type="KEGG" id="bsed:DN745_17695"/>
<dbReference type="InterPro" id="IPR002477">
    <property type="entry name" value="Peptidoglycan-bd-like"/>
</dbReference>
<dbReference type="AlphaFoldDB" id="A0A2Z4FQV5"/>
<evidence type="ECO:0000256" key="5">
    <source>
        <dbReference type="ARBA" id="ARBA00023316"/>
    </source>
</evidence>
<feature type="compositionally biased region" description="Polar residues" evidence="6">
    <location>
        <begin position="585"/>
        <end position="597"/>
    </location>
</feature>
<evidence type="ECO:0000256" key="4">
    <source>
        <dbReference type="ARBA" id="ARBA00022984"/>
    </source>
</evidence>
<keyword evidence="2" id="KW-0808">Transferase</keyword>
<feature type="domain" description="L,D-TPase catalytic" evidence="8">
    <location>
        <begin position="455"/>
        <end position="542"/>
    </location>
</feature>
<evidence type="ECO:0000256" key="6">
    <source>
        <dbReference type="SAM" id="MobiDB-lite"/>
    </source>
</evidence>
<reference evidence="9 10" key="1">
    <citation type="submission" date="2018-06" db="EMBL/GenBank/DDBJ databases">
        <title>Lujinxingia sediminis gen. nov. sp. nov., a new facultative anaerobic member of the class Deltaproteobacteria, and proposal of Lujinxingaceae fam. nov.</title>
        <authorList>
            <person name="Guo L.-Y."/>
            <person name="Li C.-M."/>
            <person name="Wang S."/>
            <person name="Du Z.-J."/>
        </authorList>
    </citation>
    <scope>NUCLEOTIDE SEQUENCE [LARGE SCALE GENOMIC DNA]</scope>
    <source>
        <strain evidence="9 10">FA350</strain>
    </source>
</reference>
<dbReference type="GO" id="GO:0008360">
    <property type="term" value="P:regulation of cell shape"/>
    <property type="evidence" value="ECO:0007669"/>
    <property type="project" value="UniProtKB-KW"/>
</dbReference>
<dbReference type="PANTHER" id="PTHR41533:SF2">
    <property type="entry name" value="BLR7131 PROTEIN"/>
    <property type="match status" value="1"/>
</dbReference>
<dbReference type="GO" id="GO:0009252">
    <property type="term" value="P:peptidoglycan biosynthetic process"/>
    <property type="evidence" value="ECO:0007669"/>
    <property type="project" value="UniProtKB-UniPathway"/>
</dbReference>
<dbReference type="PANTHER" id="PTHR41533">
    <property type="entry name" value="L,D-TRANSPEPTIDASE HI_1667-RELATED"/>
    <property type="match status" value="1"/>
</dbReference>
<feature type="region of interest" description="Disordered" evidence="6">
    <location>
        <begin position="585"/>
        <end position="616"/>
    </location>
</feature>
<evidence type="ECO:0000256" key="3">
    <source>
        <dbReference type="ARBA" id="ARBA00022960"/>
    </source>
</evidence>
<feature type="domain" description="L,D-TPase catalytic" evidence="8">
    <location>
        <begin position="664"/>
        <end position="754"/>
    </location>
</feature>
<dbReference type="EMBL" id="CP030032">
    <property type="protein sequence ID" value="AWV91064.1"/>
    <property type="molecule type" value="Genomic_DNA"/>
</dbReference>
<dbReference type="Pfam" id="PF01471">
    <property type="entry name" value="PG_binding_1"/>
    <property type="match status" value="1"/>
</dbReference>
<keyword evidence="5" id="KW-0961">Cell wall biogenesis/degradation</keyword>